<name>A0A5A7VFJ8_CUCMM</name>
<dbReference type="PANTHER" id="PTHR24559:SF444">
    <property type="entry name" value="REVERSE TRANSCRIPTASE DOMAIN-CONTAINING PROTEIN"/>
    <property type="match status" value="1"/>
</dbReference>
<dbReference type="AlphaFoldDB" id="A0A5A7VFJ8"/>
<feature type="domain" description="Reverse transcriptase/retrotransposon-derived protein RNase H-like" evidence="1">
    <location>
        <begin position="353"/>
        <end position="417"/>
    </location>
</feature>
<dbReference type="InterPro" id="IPR043502">
    <property type="entry name" value="DNA/RNA_pol_sf"/>
</dbReference>
<evidence type="ECO:0000259" key="1">
    <source>
        <dbReference type="Pfam" id="PF17919"/>
    </source>
</evidence>
<dbReference type="InterPro" id="IPR043128">
    <property type="entry name" value="Rev_trsase/Diguanyl_cyclase"/>
</dbReference>
<dbReference type="Gene3D" id="3.30.70.270">
    <property type="match status" value="2"/>
</dbReference>
<reference evidence="4 5" key="1">
    <citation type="submission" date="2019-08" db="EMBL/GenBank/DDBJ databases">
        <title>Draft genome sequences of two oriental melons (Cucumis melo L. var makuwa).</title>
        <authorList>
            <person name="Kwon S.-Y."/>
        </authorList>
    </citation>
    <scope>NUCLEOTIDE SEQUENCE [LARGE SCALE GENOMIC DNA]</scope>
    <source>
        <strain evidence="5">cv. Chang Bougi</strain>
        <strain evidence="4">cv. SW 3</strain>
        <tissue evidence="2">Leaf</tissue>
    </source>
</reference>
<dbReference type="Gene3D" id="2.40.70.10">
    <property type="entry name" value="Acid Proteases"/>
    <property type="match status" value="1"/>
</dbReference>
<dbReference type="EMBL" id="SSTD01013635">
    <property type="protein sequence ID" value="TYK06132.1"/>
    <property type="molecule type" value="Genomic_DNA"/>
</dbReference>
<evidence type="ECO:0000313" key="3">
    <source>
        <dbReference type="EMBL" id="TYK06132.1"/>
    </source>
</evidence>
<evidence type="ECO:0000313" key="5">
    <source>
        <dbReference type="Proteomes" id="UP000321947"/>
    </source>
</evidence>
<sequence length="417" mass="46820">MEVVAWPGAEFASDVGNQDIPLTLVLGNPLRLPRTSLSLSSREEFLPLPVRRSSELHVDLEVEPLSGVLSVSTPSGEVLLSKEKIKACQIEIANQMLDVTLLVLDMQDFDVILSMDWLSANHASIDCFGKEVVFNPPSRPSFKFKGGTWSILASVVDTREPEVSLSSEPVIWEYPDVFPNELSGLSPPKEIDTSPSSFIRPSVSPWGALVLFVKKKDGSMRLCIDYRELNKVTVKNRYPLPRIDDLFDQLYEHYEFIVMLFGLTNAPAVFMDLMNRVFKDFLDTFVIVFIDDILIYSKTEAEHEEHLHQLKKVTFLGHVVSSEGVFVDPAKIEAVTSWPRPSTVSEICSFLGLAVPDGSGSFLIYSDASKKELGCVLMQQGRVVTYASHQLKSHEQNYPTHDLELVAVFFALKIWRH</sequence>
<evidence type="ECO:0000313" key="4">
    <source>
        <dbReference type="Proteomes" id="UP000321393"/>
    </source>
</evidence>
<dbReference type="Pfam" id="PF17919">
    <property type="entry name" value="RT_RNaseH_2"/>
    <property type="match status" value="1"/>
</dbReference>
<dbReference type="PANTHER" id="PTHR24559">
    <property type="entry name" value="TRANSPOSON TY3-I GAG-POL POLYPROTEIN"/>
    <property type="match status" value="1"/>
</dbReference>
<dbReference type="Proteomes" id="UP000321947">
    <property type="component" value="Unassembled WGS sequence"/>
</dbReference>
<dbReference type="CDD" id="cd01647">
    <property type="entry name" value="RT_LTR"/>
    <property type="match status" value="1"/>
</dbReference>
<proteinExistence type="predicted"/>
<dbReference type="Gene3D" id="3.10.10.10">
    <property type="entry name" value="HIV Type 1 Reverse Transcriptase, subunit A, domain 1"/>
    <property type="match status" value="1"/>
</dbReference>
<dbReference type="Proteomes" id="UP000321393">
    <property type="component" value="Unassembled WGS sequence"/>
</dbReference>
<dbReference type="InterPro" id="IPR021109">
    <property type="entry name" value="Peptidase_aspartic_dom_sf"/>
</dbReference>
<evidence type="ECO:0000313" key="2">
    <source>
        <dbReference type="EMBL" id="KAA0066508.1"/>
    </source>
</evidence>
<dbReference type="Pfam" id="PF08284">
    <property type="entry name" value="RVP_2"/>
    <property type="match status" value="1"/>
</dbReference>
<protein>
    <submittedName>
        <fullName evidence="2">Ty3-gypsy retrotransposon protein</fullName>
    </submittedName>
</protein>
<dbReference type="InterPro" id="IPR041577">
    <property type="entry name" value="RT_RNaseH_2"/>
</dbReference>
<dbReference type="EMBL" id="SSTE01000887">
    <property type="protein sequence ID" value="KAA0066508.1"/>
    <property type="molecule type" value="Genomic_DNA"/>
</dbReference>
<dbReference type="SUPFAM" id="SSF56672">
    <property type="entry name" value="DNA/RNA polymerases"/>
    <property type="match status" value="1"/>
</dbReference>
<accession>A0A5A7VFJ8</accession>
<dbReference type="InterPro" id="IPR053134">
    <property type="entry name" value="RNA-dir_DNA_polymerase"/>
</dbReference>
<dbReference type="OrthoDB" id="407598at2759"/>
<dbReference type="CDD" id="cd00303">
    <property type="entry name" value="retropepsin_like"/>
    <property type="match status" value="1"/>
</dbReference>
<organism evidence="2 4">
    <name type="scientific">Cucumis melo var. makuwa</name>
    <name type="common">Oriental melon</name>
    <dbReference type="NCBI Taxonomy" id="1194695"/>
    <lineage>
        <taxon>Eukaryota</taxon>
        <taxon>Viridiplantae</taxon>
        <taxon>Streptophyta</taxon>
        <taxon>Embryophyta</taxon>
        <taxon>Tracheophyta</taxon>
        <taxon>Spermatophyta</taxon>
        <taxon>Magnoliopsida</taxon>
        <taxon>eudicotyledons</taxon>
        <taxon>Gunneridae</taxon>
        <taxon>Pentapetalae</taxon>
        <taxon>rosids</taxon>
        <taxon>fabids</taxon>
        <taxon>Cucurbitales</taxon>
        <taxon>Cucurbitaceae</taxon>
        <taxon>Benincaseae</taxon>
        <taxon>Cucumis</taxon>
    </lineage>
</organism>
<gene>
    <name evidence="3" type="ORF">E5676_scaffold572G00260</name>
    <name evidence="2" type="ORF">E6C27_scaffold25G00570</name>
</gene>
<comment type="caution">
    <text evidence="2">The sequence shown here is derived from an EMBL/GenBank/DDBJ whole genome shotgun (WGS) entry which is preliminary data.</text>
</comment>